<evidence type="ECO:0000313" key="11">
    <source>
        <dbReference type="Proteomes" id="UP000242712"/>
    </source>
</evidence>
<feature type="transmembrane region" description="Helical" evidence="8">
    <location>
        <begin position="74"/>
        <end position="95"/>
    </location>
</feature>
<evidence type="ECO:0000256" key="8">
    <source>
        <dbReference type="SAM" id="Phobius"/>
    </source>
</evidence>
<dbReference type="NCBIfam" id="NF009223">
    <property type="entry name" value="PRK12573.1"/>
    <property type="match status" value="1"/>
</dbReference>
<dbReference type="GO" id="GO:0005886">
    <property type="term" value="C:plasma membrane"/>
    <property type="evidence" value="ECO:0007669"/>
    <property type="project" value="UniProtKB-SubCell"/>
</dbReference>
<dbReference type="Pfam" id="PF04039">
    <property type="entry name" value="MnhB"/>
    <property type="match status" value="1"/>
</dbReference>
<keyword evidence="5 8" id="KW-0812">Transmembrane</keyword>
<dbReference type="EMBL" id="PPPX01000001">
    <property type="protein sequence ID" value="POA09581.1"/>
    <property type="molecule type" value="Genomic_DNA"/>
</dbReference>
<keyword evidence="11" id="KW-1185">Reference proteome</keyword>
<name>A0A2K4FE47_9STAP</name>
<dbReference type="InterPro" id="IPR007182">
    <property type="entry name" value="MnhB"/>
</dbReference>
<dbReference type="Proteomes" id="UP000242712">
    <property type="component" value="Unassembled WGS sequence"/>
</dbReference>
<keyword evidence="3" id="KW-0813">Transport</keyword>
<protein>
    <submittedName>
        <fullName evidence="10">Na(+)/H(+) antiporter subunit B</fullName>
    </submittedName>
</protein>
<dbReference type="PANTHER" id="PTHR33932">
    <property type="entry name" value="NA(+)/H(+) ANTIPORTER SUBUNIT B"/>
    <property type="match status" value="1"/>
</dbReference>
<sequence>MNKQSHKSNKNIIFQYSAILIFFLIVMFGISLFLAGHYTPGGGFVGGLILSSALVIIAVAFDVKTMRKIYPWDFKILIGIGLCFCAATPMASWLFNKNFFTHKPFDIPLGILKPMGLHTATFFDLGVMLAVVGTVMTIILTIGENE</sequence>
<evidence type="ECO:0000256" key="1">
    <source>
        <dbReference type="ARBA" id="ARBA00004651"/>
    </source>
</evidence>
<accession>A0A2K4FE47</accession>
<dbReference type="InterPro" id="IPR050622">
    <property type="entry name" value="CPA3_antiporter_subunitB"/>
</dbReference>
<dbReference type="GeneID" id="98297148"/>
<keyword evidence="6 8" id="KW-1133">Transmembrane helix</keyword>
<gene>
    <name evidence="10" type="ORF">CD039_02205</name>
</gene>
<comment type="caution">
    <text evidence="10">The sequence shown here is derived from an EMBL/GenBank/DDBJ whole genome shotgun (WGS) entry which is preliminary data.</text>
</comment>
<organism evidence="10 11">
    <name type="scientific">Staphylococcus argensis</name>
    <dbReference type="NCBI Taxonomy" id="1607738"/>
    <lineage>
        <taxon>Bacteria</taxon>
        <taxon>Bacillati</taxon>
        <taxon>Bacillota</taxon>
        <taxon>Bacilli</taxon>
        <taxon>Bacillales</taxon>
        <taxon>Staphylococcaceae</taxon>
        <taxon>Staphylococcus</taxon>
    </lineage>
</organism>
<dbReference type="AlphaFoldDB" id="A0A2K4FE47"/>
<evidence type="ECO:0000256" key="7">
    <source>
        <dbReference type="ARBA" id="ARBA00023136"/>
    </source>
</evidence>
<evidence type="ECO:0000256" key="2">
    <source>
        <dbReference type="ARBA" id="ARBA00009425"/>
    </source>
</evidence>
<comment type="similarity">
    <text evidence="2">Belongs to the CPA3 antiporters (TC 2.A.63) subunit B family.</text>
</comment>
<dbReference type="OrthoDB" id="9798859at2"/>
<feature type="transmembrane region" description="Helical" evidence="8">
    <location>
        <begin position="41"/>
        <end position="62"/>
    </location>
</feature>
<evidence type="ECO:0000259" key="9">
    <source>
        <dbReference type="Pfam" id="PF04039"/>
    </source>
</evidence>
<evidence type="ECO:0000256" key="5">
    <source>
        <dbReference type="ARBA" id="ARBA00022692"/>
    </source>
</evidence>
<dbReference type="GO" id="GO:0015297">
    <property type="term" value="F:antiporter activity"/>
    <property type="evidence" value="ECO:0007669"/>
    <property type="project" value="UniProtKB-KW"/>
</dbReference>
<evidence type="ECO:0000313" key="10">
    <source>
        <dbReference type="EMBL" id="POA09581.1"/>
    </source>
</evidence>
<evidence type="ECO:0000256" key="4">
    <source>
        <dbReference type="ARBA" id="ARBA00022475"/>
    </source>
</evidence>
<evidence type="ECO:0000256" key="3">
    <source>
        <dbReference type="ARBA" id="ARBA00022449"/>
    </source>
</evidence>
<feature type="transmembrane region" description="Helical" evidence="8">
    <location>
        <begin position="115"/>
        <end position="142"/>
    </location>
</feature>
<dbReference type="PANTHER" id="PTHR33932:SF4">
    <property type="entry name" value="NA(+)_H(+) ANTIPORTER SUBUNIT B"/>
    <property type="match status" value="1"/>
</dbReference>
<keyword evidence="3" id="KW-0050">Antiport</keyword>
<feature type="domain" description="Na+/H+ antiporter MnhB subunit-related protein" evidence="9">
    <location>
        <begin position="14"/>
        <end position="137"/>
    </location>
</feature>
<evidence type="ECO:0000256" key="6">
    <source>
        <dbReference type="ARBA" id="ARBA00022989"/>
    </source>
</evidence>
<comment type="subcellular location">
    <subcellularLocation>
        <location evidence="1">Cell membrane</location>
        <topology evidence="1">Multi-pass membrane protein</topology>
    </subcellularLocation>
</comment>
<feature type="transmembrane region" description="Helical" evidence="8">
    <location>
        <begin position="12"/>
        <end position="35"/>
    </location>
</feature>
<keyword evidence="4" id="KW-1003">Cell membrane</keyword>
<reference evidence="10 11" key="1">
    <citation type="submission" date="2017-08" db="EMBL/GenBank/DDBJ databases">
        <title>Draft genome sequences of 64 type strains of genus Staph aureus.</title>
        <authorList>
            <person name="Cole K."/>
            <person name="Golubchik T."/>
            <person name="Russell J."/>
            <person name="Foster D."/>
            <person name="Llewelyn M."/>
            <person name="Wilson D."/>
            <person name="Crook D."/>
            <person name="Paul J."/>
        </authorList>
    </citation>
    <scope>NUCLEOTIDE SEQUENCE [LARGE SCALE GENOMIC DNA]</scope>
    <source>
        <strain evidence="10 11">DSM 29875</strain>
    </source>
</reference>
<proteinExistence type="inferred from homology"/>
<keyword evidence="7 8" id="KW-0472">Membrane</keyword>
<dbReference type="RefSeq" id="WP_103370942.1">
    <property type="nucleotide sequence ID" value="NZ_CBCRVO010000001.1"/>
</dbReference>